<proteinExistence type="predicted"/>
<reference evidence="1 2" key="1">
    <citation type="submission" date="2013-01" db="EMBL/GenBank/DDBJ databases">
        <authorList>
            <person name="Harkins D.M."/>
            <person name="Durkin A.S."/>
            <person name="Brinkac L.M."/>
            <person name="Haft D.H."/>
            <person name="Selengut J.D."/>
            <person name="Sanka R."/>
            <person name="DePew J."/>
            <person name="Purushe J."/>
            <person name="Whelen A.C."/>
            <person name="Vinetz J.M."/>
            <person name="Sutton G.G."/>
            <person name="Nierman W.C."/>
            <person name="Fouts D.E."/>
        </authorList>
    </citation>
    <scope>NUCLEOTIDE SEQUENCE [LARGE SCALE GENOMIC DNA]</scope>
    <source>
        <strain evidence="1 2">2007001578</strain>
    </source>
</reference>
<dbReference type="PANTHER" id="PTHR33803">
    <property type="entry name" value="IS1478 TRANSPOSASE"/>
    <property type="match status" value="1"/>
</dbReference>
<sequence length="52" mass="6220">MNVDTTVQEKAITFPTDAKLYHKMRQALVKEAFKENIQLRQSYKNLPHQFLR</sequence>
<organism evidence="1 2">
    <name type="scientific">Leptospira noguchii str. 2007001578</name>
    <dbReference type="NCBI Taxonomy" id="1049974"/>
    <lineage>
        <taxon>Bacteria</taxon>
        <taxon>Pseudomonadati</taxon>
        <taxon>Spirochaetota</taxon>
        <taxon>Spirochaetia</taxon>
        <taxon>Leptospirales</taxon>
        <taxon>Leptospiraceae</taxon>
        <taxon>Leptospira</taxon>
    </lineage>
</organism>
<name>A0ABN0IYB7_9LEPT</name>
<evidence type="ECO:0000313" key="2">
    <source>
        <dbReference type="Proteomes" id="UP000012099"/>
    </source>
</evidence>
<dbReference type="PANTHER" id="PTHR33803:SF3">
    <property type="entry name" value="BLL1974 PROTEIN"/>
    <property type="match status" value="1"/>
</dbReference>
<accession>A0ABN0IYB7</accession>
<dbReference type="EMBL" id="AHMH02000113">
    <property type="protein sequence ID" value="EMM99621.1"/>
    <property type="molecule type" value="Genomic_DNA"/>
</dbReference>
<evidence type="ECO:0000313" key="1">
    <source>
        <dbReference type="EMBL" id="EMM99621.1"/>
    </source>
</evidence>
<comment type="caution">
    <text evidence="1">The sequence shown here is derived from an EMBL/GenBank/DDBJ whole genome shotgun (WGS) entry which is preliminary data.</text>
</comment>
<gene>
    <name evidence="1" type="ORF">LEP1GSC035_1597</name>
</gene>
<protein>
    <submittedName>
        <fullName evidence="1">Uncharacterized protein</fullName>
    </submittedName>
</protein>
<dbReference type="Proteomes" id="UP000012099">
    <property type="component" value="Unassembled WGS sequence"/>
</dbReference>
<keyword evidence="2" id="KW-1185">Reference proteome</keyword>